<accession>A0A6D2KA90</accession>
<dbReference type="Pfam" id="PF01582">
    <property type="entry name" value="TIR"/>
    <property type="match status" value="1"/>
</dbReference>
<organism evidence="3 4">
    <name type="scientific">Microthlaspi erraticum</name>
    <dbReference type="NCBI Taxonomy" id="1685480"/>
    <lineage>
        <taxon>Eukaryota</taxon>
        <taxon>Viridiplantae</taxon>
        <taxon>Streptophyta</taxon>
        <taxon>Embryophyta</taxon>
        <taxon>Tracheophyta</taxon>
        <taxon>Spermatophyta</taxon>
        <taxon>Magnoliopsida</taxon>
        <taxon>eudicotyledons</taxon>
        <taxon>Gunneridae</taxon>
        <taxon>Pentapetalae</taxon>
        <taxon>rosids</taxon>
        <taxon>malvids</taxon>
        <taxon>Brassicales</taxon>
        <taxon>Brassicaceae</taxon>
        <taxon>Coluteocarpeae</taxon>
        <taxon>Microthlaspi</taxon>
    </lineage>
</organism>
<dbReference type="GO" id="GO:0007165">
    <property type="term" value="P:signal transduction"/>
    <property type="evidence" value="ECO:0007669"/>
    <property type="project" value="InterPro"/>
</dbReference>
<dbReference type="Gene3D" id="3.40.50.10140">
    <property type="entry name" value="Toll/interleukin-1 receptor homology (TIR) domain"/>
    <property type="match status" value="1"/>
</dbReference>
<dbReference type="PANTHER" id="PTHR32009:SF115">
    <property type="entry name" value="RPP1-LIKE DISEASE RESISTANCE PROTEIN-RELATED"/>
    <property type="match status" value="1"/>
</dbReference>
<dbReference type="InterPro" id="IPR000157">
    <property type="entry name" value="TIR_dom"/>
</dbReference>
<dbReference type="Proteomes" id="UP000467841">
    <property type="component" value="Unassembled WGS sequence"/>
</dbReference>
<gene>
    <name evidence="3" type="ORF">MERR_LOCUS41106</name>
</gene>
<proteinExistence type="predicted"/>
<keyword evidence="4" id="KW-1185">Reference proteome</keyword>
<evidence type="ECO:0000313" key="4">
    <source>
        <dbReference type="Proteomes" id="UP000467841"/>
    </source>
</evidence>
<dbReference type="OrthoDB" id="1112200at2759"/>
<dbReference type="AlphaFoldDB" id="A0A6D2KA90"/>
<evidence type="ECO:0000256" key="1">
    <source>
        <dbReference type="ARBA" id="ARBA00023027"/>
    </source>
</evidence>
<keyword evidence="1" id="KW-0520">NAD</keyword>
<feature type="domain" description="TIR" evidence="2">
    <location>
        <begin position="18"/>
        <end position="107"/>
    </location>
</feature>
<dbReference type="SMART" id="SM00255">
    <property type="entry name" value="TIR"/>
    <property type="match status" value="1"/>
</dbReference>
<evidence type="ECO:0000313" key="3">
    <source>
        <dbReference type="EMBL" id="CAA7053870.1"/>
    </source>
</evidence>
<dbReference type="EMBL" id="CACVBM020001551">
    <property type="protein sequence ID" value="CAA7053870.1"/>
    <property type="molecule type" value="Genomic_DNA"/>
</dbReference>
<sequence>MAQSSLMASSSSSLPRTWKYRVFTSFHGSDVRKSFLSHLRKQFSCNGISMFDDQGIERGESIAPALTEAIRQSRISIVILSKNYAASGWCLNELVEIFKCKEELGQL</sequence>
<name>A0A6D2KA90_9BRAS</name>
<dbReference type="SUPFAM" id="SSF52200">
    <property type="entry name" value="Toll/Interleukin receptor TIR domain"/>
    <property type="match status" value="1"/>
</dbReference>
<comment type="caution">
    <text evidence="3">The sequence shown here is derived from an EMBL/GenBank/DDBJ whole genome shotgun (WGS) entry which is preliminary data.</text>
</comment>
<dbReference type="PROSITE" id="PS50104">
    <property type="entry name" value="TIR"/>
    <property type="match status" value="1"/>
</dbReference>
<reference evidence="3" key="1">
    <citation type="submission" date="2020-01" db="EMBL/GenBank/DDBJ databases">
        <authorList>
            <person name="Mishra B."/>
        </authorList>
    </citation>
    <scope>NUCLEOTIDE SEQUENCE [LARGE SCALE GENOMIC DNA]</scope>
</reference>
<evidence type="ECO:0000259" key="2">
    <source>
        <dbReference type="PROSITE" id="PS50104"/>
    </source>
</evidence>
<protein>
    <recommendedName>
        <fullName evidence="2">TIR domain-containing protein</fullName>
    </recommendedName>
</protein>
<dbReference type="PANTHER" id="PTHR32009">
    <property type="entry name" value="TMV RESISTANCE PROTEIN N-LIKE"/>
    <property type="match status" value="1"/>
</dbReference>
<dbReference type="InterPro" id="IPR035897">
    <property type="entry name" value="Toll_tir_struct_dom_sf"/>
</dbReference>